<dbReference type="SUPFAM" id="SSF49464">
    <property type="entry name" value="Carboxypeptidase regulatory domain-like"/>
    <property type="match status" value="4"/>
</dbReference>
<dbReference type="InterPro" id="IPR051417">
    <property type="entry name" value="SDr/BOS_complex"/>
</dbReference>
<accession>A0A3A8N5F9</accession>
<dbReference type="Pfam" id="PF13620">
    <property type="entry name" value="CarboxypepD_reg"/>
    <property type="match status" value="3"/>
</dbReference>
<dbReference type="OrthoDB" id="5499103at2"/>
<dbReference type="SUPFAM" id="SSF117074">
    <property type="entry name" value="Hypothetical protein PA1324"/>
    <property type="match status" value="1"/>
</dbReference>
<comment type="caution">
    <text evidence="3">The sequence shown here is derived from an EMBL/GenBank/DDBJ whole genome shotgun (WGS) entry which is preliminary data.</text>
</comment>
<dbReference type="RefSeq" id="WP_120627430.1">
    <property type="nucleotide sequence ID" value="NZ_RAWG01000156.1"/>
</dbReference>
<dbReference type="AlphaFoldDB" id="A0A3A8N5F9"/>
<reference evidence="4" key="1">
    <citation type="submission" date="2018-09" db="EMBL/GenBank/DDBJ databases">
        <authorList>
            <person name="Livingstone P.G."/>
            <person name="Whitworth D.E."/>
        </authorList>
    </citation>
    <scope>NUCLEOTIDE SEQUENCE [LARGE SCALE GENOMIC DNA]</scope>
    <source>
        <strain evidence="4">CA040B</strain>
    </source>
</reference>
<keyword evidence="1" id="KW-0732">Signal</keyword>
<evidence type="ECO:0000313" key="4">
    <source>
        <dbReference type="Proteomes" id="UP000273405"/>
    </source>
</evidence>
<dbReference type="GO" id="GO:0030246">
    <property type="term" value="F:carbohydrate binding"/>
    <property type="evidence" value="ECO:0007669"/>
    <property type="project" value="InterPro"/>
</dbReference>
<dbReference type="SUPFAM" id="SSF49452">
    <property type="entry name" value="Starch-binding domain-like"/>
    <property type="match status" value="2"/>
</dbReference>
<feature type="compositionally biased region" description="Polar residues" evidence="2">
    <location>
        <begin position="535"/>
        <end position="544"/>
    </location>
</feature>
<dbReference type="InterPro" id="IPR008969">
    <property type="entry name" value="CarboxyPept-like_regulatory"/>
</dbReference>
<name>A0A3A8N5F9_9BACT</name>
<feature type="region of interest" description="Disordered" evidence="2">
    <location>
        <begin position="516"/>
        <end position="555"/>
    </location>
</feature>
<evidence type="ECO:0000313" key="3">
    <source>
        <dbReference type="EMBL" id="RKH39627.1"/>
    </source>
</evidence>
<gene>
    <name evidence="3" type="ORF">D7X12_23005</name>
</gene>
<evidence type="ECO:0008006" key="5">
    <source>
        <dbReference type="Google" id="ProtNLM"/>
    </source>
</evidence>
<proteinExistence type="predicted"/>
<dbReference type="EMBL" id="RAWG01000156">
    <property type="protein sequence ID" value="RKH39627.1"/>
    <property type="molecule type" value="Genomic_DNA"/>
</dbReference>
<dbReference type="Gene3D" id="2.60.40.1120">
    <property type="entry name" value="Carboxypeptidase-like, regulatory domain"/>
    <property type="match status" value="4"/>
</dbReference>
<keyword evidence="4" id="KW-1185">Reference proteome</keyword>
<protein>
    <recommendedName>
        <fullName evidence="5">Carboxypeptidase regulatory-like domain-containing protein</fullName>
    </recommendedName>
</protein>
<evidence type="ECO:0000256" key="1">
    <source>
        <dbReference type="ARBA" id="ARBA00022729"/>
    </source>
</evidence>
<feature type="non-terminal residue" evidence="3">
    <location>
        <position position="1"/>
    </location>
</feature>
<dbReference type="Proteomes" id="UP000273405">
    <property type="component" value="Unassembled WGS sequence"/>
</dbReference>
<dbReference type="PANTHER" id="PTHR23303">
    <property type="entry name" value="CARBOXYPEPTIDASE REGULATORY REGION-CONTAINING"/>
    <property type="match status" value="1"/>
</dbReference>
<evidence type="ECO:0000256" key="2">
    <source>
        <dbReference type="SAM" id="MobiDB-lite"/>
    </source>
</evidence>
<organism evidence="3 4">
    <name type="scientific">Corallococcus sicarius</name>
    <dbReference type="NCBI Taxonomy" id="2316726"/>
    <lineage>
        <taxon>Bacteria</taxon>
        <taxon>Pseudomonadati</taxon>
        <taxon>Myxococcota</taxon>
        <taxon>Myxococcia</taxon>
        <taxon>Myxococcales</taxon>
        <taxon>Cystobacterineae</taxon>
        <taxon>Myxococcaceae</taxon>
        <taxon>Corallococcus</taxon>
    </lineage>
</organism>
<dbReference type="PANTHER" id="PTHR23303:SF14">
    <property type="entry name" value="BOS COMPLEX SUBUNIT NOMO1-RELATED"/>
    <property type="match status" value="1"/>
</dbReference>
<feature type="region of interest" description="Disordered" evidence="2">
    <location>
        <begin position="1"/>
        <end position="23"/>
    </location>
</feature>
<sequence length="1084" mass="116443">AAPPPPPRGALQVRGRVQDARGQPVAGIPVSATVGLPGETLSELPCDTAKPDVDTSLASSDCTSASAWQWALEMVESRRGGAFVLSGTTSAPDGTFTLEGLPQAPVSLWALGPEGAALEEDVTPGTDDVTLVLVSGHRLSGRVVDEDGAPLPATRLTVVHSGSARYFEAQADAEGHFTVGPLPEAVYTLAASHPGKLPVWLQDLGPTEMQEDLVMHPPRRIVGVVLEGERPVVGATVVEKDGDRLTVTDAQGRFTFDDLLPSTYALNAEQGGERAFEQVELTEHQSEAEVTLHLGTAFFLEATVRDTAGRPVAGAAVVALGAGSDDLTYGMGTAELLRESDAEGHVRLGPLLARAYSFKVSSERLLDFELEKTVARGDPPLEFVLSPAVVVEGQVTDAEGQPVADATLSLLPPQEPTPPPPPEPRHRRYRIIMHPPRHEVRTFDATTDETGHFVLKVDKPLTGVLTVTAEGFLPRKLQVQAPTSGLRLALDSGAVVRGTVTSSDGAPVRDVDVTLVKDVKRAPETDPETDPETSEGGTRTSFAASTEEDGRFTLRGMSPGAYAVWVRATASGGYEQKRPERVEVRGSETVELALRLDLDGRIEGVVVDARGQPLAGVTVGAYARAAPDNEIRIFEPASVKTGPDGRFVLERLARDTDYELDAQAPGYVMPLPPEEPPPDDDDEATTPGELRARVDRWIHTQEDPKVIARTGNLAVRIVLASQGRITGRLVKGNGAPITRFSVNDEPVRDPRGAFTVFVAEPGLEHLTFQVPGHALTQRDVKVPPGRDVDLGEVRIDTGHTVRGRVVDDATGKPLEGVNISLQLPRDALNAEDVAAEEEEELTGYTGFGSFLDATTGPDGTFTLPAVESRPYLLTAQRRDSDYAELHRTLGPTEDAVELRLVGETRLEVRVTGPDGQPHGALVSARPVRSFEAKNFLSDGDGLTVFRDLEPGDYVVGPRARGEEYAAPYKTVRVEPHRVTRTELQLLPKGATVKVRWGERGAQGQTFLFPGPIPLPTSDEARERLHWTALRTGSQGNDSWSNVAPGPYTLVVLHHLGDERWASHRQEVTVGTGDTLEVVVPTIQW</sequence>
<dbReference type="InterPro" id="IPR013784">
    <property type="entry name" value="Carb-bd-like_fold"/>
</dbReference>